<gene>
    <name evidence="3" type="ORF">OEW28_03275</name>
</gene>
<dbReference type="PANTHER" id="PTHR46401">
    <property type="entry name" value="GLYCOSYLTRANSFERASE WBBK-RELATED"/>
    <property type="match status" value="1"/>
</dbReference>
<dbReference type="InterPro" id="IPR022623">
    <property type="entry name" value="Glyco_trans_4"/>
</dbReference>
<dbReference type="PANTHER" id="PTHR46401:SF2">
    <property type="entry name" value="GLYCOSYLTRANSFERASE WBBK-RELATED"/>
    <property type="match status" value="1"/>
</dbReference>
<protein>
    <submittedName>
        <fullName evidence="3">Glycosyltransferase</fullName>
        <ecNumber evidence="3">2.4.-.-</ecNumber>
    </submittedName>
</protein>
<keyword evidence="4" id="KW-1185">Reference proteome</keyword>
<dbReference type="RefSeq" id="WP_263733286.1">
    <property type="nucleotide sequence ID" value="NZ_JAOWKY010000001.1"/>
</dbReference>
<evidence type="ECO:0000313" key="4">
    <source>
        <dbReference type="Proteomes" id="UP001652542"/>
    </source>
</evidence>
<proteinExistence type="predicted"/>
<reference evidence="3 4" key="1">
    <citation type="submission" date="2022-10" db="EMBL/GenBank/DDBJ databases">
        <title>Defluviimonas sp. nov., isolated from ocean surface water.</title>
        <authorList>
            <person name="He W."/>
            <person name="Wang L."/>
            <person name="Zhang D.-F."/>
        </authorList>
    </citation>
    <scope>NUCLEOTIDE SEQUENCE [LARGE SCALE GENOMIC DNA]</scope>
    <source>
        <strain evidence="3 4">WL0002</strain>
    </source>
</reference>
<name>A0ABT2Z935_9RHOB</name>
<dbReference type="SUPFAM" id="SSF53756">
    <property type="entry name" value="UDP-Glycosyltransferase/glycogen phosphorylase"/>
    <property type="match status" value="1"/>
</dbReference>
<dbReference type="EC" id="2.4.-.-" evidence="3"/>
<evidence type="ECO:0000313" key="3">
    <source>
        <dbReference type="EMBL" id="MCV2867645.1"/>
    </source>
</evidence>
<keyword evidence="1 3" id="KW-0808">Transferase</keyword>
<dbReference type="Pfam" id="PF00534">
    <property type="entry name" value="Glycos_transf_1"/>
    <property type="match status" value="1"/>
</dbReference>
<keyword evidence="3" id="KW-0328">Glycosyltransferase</keyword>
<organism evidence="3 4">
    <name type="scientific">Albidovulum marisflavi</name>
    <dbReference type="NCBI Taxonomy" id="2984159"/>
    <lineage>
        <taxon>Bacteria</taxon>
        <taxon>Pseudomonadati</taxon>
        <taxon>Pseudomonadota</taxon>
        <taxon>Alphaproteobacteria</taxon>
        <taxon>Rhodobacterales</taxon>
        <taxon>Paracoccaceae</taxon>
        <taxon>Albidovulum</taxon>
    </lineage>
</organism>
<dbReference type="InterPro" id="IPR001763">
    <property type="entry name" value="Rhodanese-like_dom"/>
</dbReference>
<accession>A0ABT2Z935</accession>
<sequence>MRILFIHQNFPGQFLHLAPALAGRGHDVLALTDAGNTRPRIVRTLCYPSPDRPEVSGLARTYARACDRGLRVARACAALDARGYRPDVIFAHGGWGEPLFLRDVWPGVRILTYAEFLYRSTGLDAGFDAEFQTADLSARNATTARKAHLLMALQDADAAVSPTEFQASTFPKPLRSRITVIHDGVDTDVLRPDPGARFDLPGGRVLRPGDEVLSLVARKLEPYRGYHVFMRALPAVMAARPEAQVVIVGAEGQSYGGPPATGTWKDRFLAEVRDRIDPSRLHFAGRIPYPKFTALMQVTRAHAYLTYPFVLSWSMIEAMAAGALVVGSATPPVEEVIRNDVNGRLVPFFDVEGWSRSLISALADPAGHLPLRRAARETAVARFDLRTVCLPRLVAFVEGANRPAREQEY</sequence>
<evidence type="ECO:0000259" key="2">
    <source>
        <dbReference type="PROSITE" id="PS50206"/>
    </source>
</evidence>
<dbReference type="PROSITE" id="PS50206">
    <property type="entry name" value="RHODANESE_3"/>
    <property type="match status" value="1"/>
</dbReference>
<comment type="caution">
    <text evidence="3">The sequence shown here is derived from an EMBL/GenBank/DDBJ whole genome shotgun (WGS) entry which is preliminary data.</text>
</comment>
<dbReference type="Gene3D" id="3.40.50.2000">
    <property type="entry name" value="Glycogen Phosphorylase B"/>
    <property type="match status" value="2"/>
</dbReference>
<dbReference type="GO" id="GO:0016757">
    <property type="term" value="F:glycosyltransferase activity"/>
    <property type="evidence" value="ECO:0007669"/>
    <property type="project" value="UniProtKB-KW"/>
</dbReference>
<dbReference type="Pfam" id="PF12000">
    <property type="entry name" value="Glyco_trans_4_3"/>
    <property type="match status" value="1"/>
</dbReference>
<feature type="domain" description="Rhodanese" evidence="2">
    <location>
        <begin position="66"/>
        <end position="101"/>
    </location>
</feature>
<dbReference type="EMBL" id="JAOWKY010000001">
    <property type="protein sequence ID" value="MCV2867645.1"/>
    <property type="molecule type" value="Genomic_DNA"/>
</dbReference>
<dbReference type="InterPro" id="IPR001296">
    <property type="entry name" value="Glyco_trans_1"/>
</dbReference>
<evidence type="ECO:0000256" key="1">
    <source>
        <dbReference type="ARBA" id="ARBA00022679"/>
    </source>
</evidence>
<dbReference type="Proteomes" id="UP001652542">
    <property type="component" value="Unassembled WGS sequence"/>
</dbReference>